<reference evidence="1 2" key="1">
    <citation type="submission" date="2021-03" db="EMBL/GenBank/DDBJ databases">
        <title>Antimicrobial resistance genes in bacteria isolated from Japanese honey, and their potential for conferring macrolide and lincosamide resistance in the American foulbrood pathogen Paenibacillus larvae.</title>
        <authorList>
            <person name="Okamoto M."/>
            <person name="Kumagai M."/>
            <person name="Kanamori H."/>
            <person name="Takamatsu D."/>
        </authorList>
    </citation>
    <scope>NUCLEOTIDE SEQUENCE [LARGE SCALE GENOMIC DNA]</scope>
    <source>
        <strain evidence="1 2">J21TS7</strain>
    </source>
</reference>
<keyword evidence="2" id="KW-1185">Reference proteome</keyword>
<dbReference type="Proteomes" id="UP000676601">
    <property type="component" value="Unassembled WGS sequence"/>
</dbReference>
<sequence>MFLLKIRELEGIYIANQIKKGTGHVPGYGAVHGLCRNDLGRHGGFDQAGFVQK</sequence>
<gene>
    <name evidence="1" type="ORF">J21TS7_44010</name>
</gene>
<comment type="caution">
    <text evidence="1">The sequence shown here is derived from an EMBL/GenBank/DDBJ whole genome shotgun (WGS) entry which is preliminary data.</text>
</comment>
<evidence type="ECO:0000313" key="1">
    <source>
        <dbReference type="EMBL" id="GIO56083.1"/>
    </source>
</evidence>
<protein>
    <submittedName>
        <fullName evidence="1">Uncharacterized protein</fullName>
    </submittedName>
</protein>
<dbReference type="EMBL" id="BORU01000002">
    <property type="protein sequence ID" value="GIO56083.1"/>
    <property type="molecule type" value="Genomic_DNA"/>
</dbReference>
<proteinExistence type="predicted"/>
<name>A0ABQ4LJD5_9BACL</name>
<evidence type="ECO:0000313" key="2">
    <source>
        <dbReference type="Proteomes" id="UP000676601"/>
    </source>
</evidence>
<organism evidence="1 2">
    <name type="scientific">Paenibacillus cineris</name>
    <dbReference type="NCBI Taxonomy" id="237530"/>
    <lineage>
        <taxon>Bacteria</taxon>
        <taxon>Bacillati</taxon>
        <taxon>Bacillota</taxon>
        <taxon>Bacilli</taxon>
        <taxon>Bacillales</taxon>
        <taxon>Paenibacillaceae</taxon>
        <taxon>Paenibacillus</taxon>
    </lineage>
</organism>
<accession>A0ABQ4LJD5</accession>